<name>B7K2M2_RIPO1</name>
<dbReference type="NCBIfam" id="TIGR03187">
    <property type="entry name" value="DGQHR"/>
    <property type="match status" value="1"/>
</dbReference>
<protein>
    <submittedName>
        <fullName evidence="1">DGQHR domain protein</fullName>
    </submittedName>
</protein>
<dbReference type="CDD" id="cd16412">
    <property type="entry name" value="dndB"/>
    <property type="match status" value="1"/>
</dbReference>
<evidence type="ECO:0000313" key="1">
    <source>
        <dbReference type="EMBL" id="ACK66415.1"/>
    </source>
</evidence>
<dbReference type="InterPro" id="IPR017642">
    <property type="entry name" value="DNA_S_mod_DndB"/>
</dbReference>
<accession>B7K2M2</accession>
<dbReference type="OrthoDB" id="3524978at2"/>
<keyword evidence="2" id="KW-1185">Reference proteome</keyword>
<dbReference type="RefSeq" id="WP_012595682.1">
    <property type="nucleotide sequence ID" value="NC_011726.1"/>
</dbReference>
<dbReference type="AlphaFoldDB" id="B7K2M2"/>
<dbReference type="Pfam" id="PF14072">
    <property type="entry name" value="DndB"/>
    <property type="match status" value="1"/>
</dbReference>
<reference evidence="2" key="1">
    <citation type="journal article" date="2011" name="MBio">
        <title>Novel metabolic attributes of the genus Cyanothece, comprising a group of unicellular nitrogen-fixing Cyanobacteria.</title>
        <authorList>
            <person name="Bandyopadhyay A."/>
            <person name="Elvitigala T."/>
            <person name="Welsh E."/>
            <person name="Stockel J."/>
            <person name="Liberton M."/>
            <person name="Min H."/>
            <person name="Sherman L.A."/>
            <person name="Pakrasi H.B."/>
        </authorList>
    </citation>
    <scope>NUCLEOTIDE SEQUENCE [LARGE SCALE GENOMIC DNA]</scope>
    <source>
        <strain evidence="2">PCC 8801</strain>
    </source>
</reference>
<organism evidence="1 2">
    <name type="scientific">Rippkaea orientalis (strain PCC 8801 / RF-1)</name>
    <name type="common">Cyanothece sp. (strain PCC 8801)</name>
    <dbReference type="NCBI Taxonomy" id="41431"/>
    <lineage>
        <taxon>Bacteria</taxon>
        <taxon>Bacillati</taxon>
        <taxon>Cyanobacteriota</taxon>
        <taxon>Cyanophyceae</taxon>
        <taxon>Oscillatoriophycideae</taxon>
        <taxon>Chroococcales</taxon>
        <taxon>Aphanothecaceae</taxon>
        <taxon>Rippkaea</taxon>
        <taxon>Rippkaea orientalis</taxon>
    </lineage>
</organism>
<dbReference type="HOGENOM" id="CLU_036711_1_0_3"/>
<dbReference type="InterPro" id="IPR017601">
    <property type="entry name" value="DGQHR-contain_dom"/>
</dbReference>
<proteinExistence type="predicted"/>
<dbReference type="STRING" id="41431.PCC8801_2404"/>
<sequence length="422" mass="47687">MQQTPSIINLIDPIANGKRPSANIINVSTQQDAQTQAFADAATSGARVFLCHVYQQGGRSHLVFSLPMNILVELAKLQSAETKKNKSDVEEKMNRPKIPSHVNDIAKYLLYTDKYILPPFIFNCNTPLKVFSYGTGPVQSGYAIISSNIELYVTDGQHRLEAIKKVLPERPELKNDSVTVLVVQEEDIDQIHQDFADCAKNQPIPKALRAAFDVSDTLSKLARQISQDLVIFTGRIDKISGSVGKAPDYMFTMNQLRVGVAEFLFGSSRKQLFESHVNVNRAEYEKMLTNTKYFYTEFAKHNEVWTLLFQPASQTTGLNLYEIRQKRIDFNSVGFQIISRIGHLIFNQTPVLSDVQHETLIKTLANLDYSRECQLWQNSVVTDKEDKQGNITKTIVNHQTTVNKGYKIAVRELENRTGITLI</sequence>
<dbReference type="EMBL" id="CP001287">
    <property type="protein sequence ID" value="ACK66415.1"/>
    <property type="molecule type" value="Genomic_DNA"/>
</dbReference>
<evidence type="ECO:0000313" key="2">
    <source>
        <dbReference type="Proteomes" id="UP000008204"/>
    </source>
</evidence>
<dbReference type="eggNOG" id="ENOG5031CHZ">
    <property type="taxonomic scope" value="Bacteria"/>
</dbReference>
<gene>
    <name evidence="1" type="ordered locus">PCC8801_2404</name>
</gene>
<dbReference type="Proteomes" id="UP000008204">
    <property type="component" value="Chromosome"/>
</dbReference>
<dbReference type="KEGG" id="cyp:PCC8801_2404"/>